<name>A0A3N4IDW8_ASCIM</name>
<gene>
    <name evidence="2" type="ORF">BJ508DRAFT_340323</name>
</gene>
<keyword evidence="3" id="KW-1185">Reference proteome</keyword>
<evidence type="ECO:0000256" key="1">
    <source>
        <dbReference type="SAM" id="MobiDB-lite"/>
    </source>
</evidence>
<accession>A0A3N4IDW8</accession>
<evidence type="ECO:0000313" key="3">
    <source>
        <dbReference type="Proteomes" id="UP000275078"/>
    </source>
</evidence>
<organism evidence="2 3">
    <name type="scientific">Ascobolus immersus RN42</name>
    <dbReference type="NCBI Taxonomy" id="1160509"/>
    <lineage>
        <taxon>Eukaryota</taxon>
        <taxon>Fungi</taxon>
        <taxon>Dikarya</taxon>
        <taxon>Ascomycota</taxon>
        <taxon>Pezizomycotina</taxon>
        <taxon>Pezizomycetes</taxon>
        <taxon>Pezizales</taxon>
        <taxon>Ascobolaceae</taxon>
        <taxon>Ascobolus</taxon>
    </lineage>
</organism>
<evidence type="ECO:0000313" key="2">
    <source>
        <dbReference type="EMBL" id="RPA84345.1"/>
    </source>
</evidence>
<dbReference type="EMBL" id="ML119659">
    <property type="protein sequence ID" value="RPA84345.1"/>
    <property type="molecule type" value="Genomic_DNA"/>
</dbReference>
<sequence length="171" mass="20223">MARRTKRQNTRQAATSTSSTGTGNQLRDTRHPISKTREELKQECYEMMRQFWQDRLDFITRNPIRNITDFKKLVLRSKTDSTIRDYIDCGPEYDGWLTLLYYGEERVLGESDGNVNRQFAERSYLLMSLQGAEFCPWGPPENRDMKWPKWKLGPDDDFGSFSGKRMGKRRY</sequence>
<dbReference type="AlphaFoldDB" id="A0A3N4IDW8"/>
<protein>
    <submittedName>
        <fullName evidence="2">Uncharacterized protein</fullName>
    </submittedName>
</protein>
<feature type="region of interest" description="Disordered" evidence="1">
    <location>
        <begin position="1"/>
        <end position="34"/>
    </location>
</feature>
<proteinExistence type="predicted"/>
<reference evidence="2 3" key="1">
    <citation type="journal article" date="2018" name="Nat. Ecol. Evol.">
        <title>Pezizomycetes genomes reveal the molecular basis of ectomycorrhizal truffle lifestyle.</title>
        <authorList>
            <person name="Murat C."/>
            <person name="Payen T."/>
            <person name="Noel B."/>
            <person name="Kuo A."/>
            <person name="Morin E."/>
            <person name="Chen J."/>
            <person name="Kohler A."/>
            <person name="Krizsan K."/>
            <person name="Balestrini R."/>
            <person name="Da Silva C."/>
            <person name="Montanini B."/>
            <person name="Hainaut M."/>
            <person name="Levati E."/>
            <person name="Barry K.W."/>
            <person name="Belfiori B."/>
            <person name="Cichocki N."/>
            <person name="Clum A."/>
            <person name="Dockter R.B."/>
            <person name="Fauchery L."/>
            <person name="Guy J."/>
            <person name="Iotti M."/>
            <person name="Le Tacon F."/>
            <person name="Lindquist E.A."/>
            <person name="Lipzen A."/>
            <person name="Malagnac F."/>
            <person name="Mello A."/>
            <person name="Molinier V."/>
            <person name="Miyauchi S."/>
            <person name="Poulain J."/>
            <person name="Riccioni C."/>
            <person name="Rubini A."/>
            <person name="Sitrit Y."/>
            <person name="Splivallo R."/>
            <person name="Traeger S."/>
            <person name="Wang M."/>
            <person name="Zifcakova L."/>
            <person name="Wipf D."/>
            <person name="Zambonelli A."/>
            <person name="Paolocci F."/>
            <person name="Nowrousian M."/>
            <person name="Ottonello S."/>
            <person name="Baldrian P."/>
            <person name="Spatafora J.W."/>
            <person name="Henrissat B."/>
            <person name="Nagy L.G."/>
            <person name="Aury J.M."/>
            <person name="Wincker P."/>
            <person name="Grigoriev I.V."/>
            <person name="Bonfante P."/>
            <person name="Martin F.M."/>
        </authorList>
    </citation>
    <scope>NUCLEOTIDE SEQUENCE [LARGE SCALE GENOMIC DNA]</scope>
    <source>
        <strain evidence="2 3">RN42</strain>
    </source>
</reference>
<dbReference type="Proteomes" id="UP000275078">
    <property type="component" value="Unassembled WGS sequence"/>
</dbReference>